<dbReference type="PANTHER" id="PTHR33228:SF77">
    <property type="entry name" value="PROTEIN GLUTAMINE DUMPER 2"/>
    <property type="match status" value="1"/>
</dbReference>
<keyword evidence="4 9" id="KW-0812">Transmembrane</keyword>
<evidence type="ECO:0000256" key="9">
    <source>
        <dbReference type="SAM" id="Phobius"/>
    </source>
</evidence>
<dbReference type="eggNOG" id="ENOG502SYSF">
    <property type="taxonomic scope" value="Eukaryota"/>
</dbReference>
<dbReference type="AlphaFoldDB" id="D8SC64"/>
<evidence type="ECO:0000313" key="10">
    <source>
        <dbReference type="EMBL" id="EFJ18139.1"/>
    </source>
</evidence>
<feature type="region of interest" description="Disordered" evidence="8">
    <location>
        <begin position="189"/>
        <end position="226"/>
    </location>
</feature>
<keyword evidence="11" id="KW-1185">Reference proteome</keyword>
<evidence type="ECO:0000256" key="8">
    <source>
        <dbReference type="SAM" id="MobiDB-lite"/>
    </source>
</evidence>
<feature type="compositionally biased region" description="Basic and acidic residues" evidence="8">
    <location>
        <begin position="207"/>
        <end position="216"/>
    </location>
</feature>
<dbReference type="GO" id="GO:0080143">
    <property type="term" value="P:regulation of amino acid export"/>
    <property type="evidence" value="ECO:0007669"/>
    <property type="project" value="InterPro"/>
</dbReference>
<evidence type="ECO:0000256" key="1">
    <source>
        <dbReference type="ARBA" id="ARBA00004167"/>
    </source>
</evidence>
<comment type="subcellular location">
    <subcellularLocation>
        <location evidence="1">Membrane</location>
        <topology evidence="1">Single-pass membrane protein</topology>
    </subcellularLocation>
</comment>
<keyword evidence="5" id="KW-0029">Amino-acid transport</keyword>
<protein>
    <submittedName>
        <fullName evidence="10">Uncharacterized protein</fullName>
    </submittedName>
</protein>
<dbReference type="InParanoid" id="D8SC64"/>
<evidence type="ECO:0000256" key="5">
    <source>
        <dbReference type="ARBA" id="ARBA00022970"/>
    </source>
</evidence>
<name>D8SC64_SELML</name>
<evidence type="ECO:0000256" key="7">
    <source>
        <dbReference type="ARBA" id="ARBA00023136"/>
    </source>
</evidence>
<dbReference type="Proteomes" id="UP000001514">
    <property type="component" value="Unassembled WGS sequence"/>
</dbReference>
<keyword evidence="7 9" id="KW-0472">Membrane</keyword>
<proteinExistence type="inferred from homology"/>
<keyword evidence="3" id="KW-0813">Transport</keyword>
<evidence type="ECO:0000256" key="2">
    <source>
        <dbReference type="ARBA" id="ARBA00009977"/>
    </source>
</evidence>
<dbReference type="Gramene" id="EFJ18139">
    <property type="protein sequence ID" value="EFJ18139"/>
    <property type="gene ID" value="SELMODRAFT_444697"/>
</dbReference>
<feature type="transmembrane region" description="Helical" evidence="9">
    <location>
        <begin position="77"/>
        <end position="100"/>
    </location>
</feature>
<sequence length="226" mass="24223">MERCDLLDRERLDEQEPGGDGRGRRCCSKFRSVMACFSIFPHEIFRAGAKLDRGTLPPSQNLCPDGSVGCQEPAPTMVIVIAGLCVMLFLIAIALLLLFYSYYKYRRPARVGLDVESAAALAAMDAAAGEDEGSENYDGAFLVLMPGDEEPHFFARPSPLPGDLEDPEGFTGEILAGILDAVLDREAEIPGNADGSSGGGGSVDQGENGKDLRGGGEEDDPSRRHR</sequence>
<evidence type="ECO:0000313" key="11">
    <source>
        <dbReference type="Proteomes" id="UP000001514"/>
    </source>
</evidence>
<comment type="similarity">
    <text evidence="2">Belongs to the GLUTAMINE DUMPER 1 (TC 9.B.60) family.</text>
</comment>
<dbReference type="GO" id="GO:0016020">
    <property type="term" value="C:membrane"/>
    <property type="evidence" value="ECO:0007669"/>
    <property type="project" value="UniProtKB-SubCell"/>
</dbReference>
<reference evidence="10 11" key="1">
    <citation type="journal article" date="2011" name="Science">
        <title>The Selaginella genome identifies genetic changes associated with the evolution of vascular plants.</title>
        <authorList>
            <person name="Banks J.A."/>
            <person name="Nishiyama T."/>
            <person name="Hasebe M."/>
            <person name="Bowman J.L."/>
            <person name="Gribskov M."/>
            <person name="dePamphilis C."/>
            <person name="Albert V.A."/>
            <person name="Aono N."/>
            <person name="Aoyama T."/>
            <person name="Ambrose B.A."/>
            <person name="Ashton N.W."/>
            <person name="Axtell M.J."/>
            <person name="Barker E."/>
            <person name="Barker M.S."/>
            <person name="Bennetzen J.L."/>
            <person name="Bonawitz N.D."/>
            <person name="Chapple C."/>
            <person name="Cheng C."/>
            <person name="Correa L.G."/>
            <person name="Dacre M."/>
            <person name="DeBarry J."/>
            <person name="Dreyer I."/>
            <person name="Elias M."/>
            <person name="Engstrom E.M."/>
            <person name="Estelle M."/>
            <person name="Feng L."/>
            <person name="Finet C."/>
            <person name="Floyd S.K."/>
            <person name="Frommer W.B."/>
            <person name="Fujita T."/>
            <person name="Gramzow L."/>
            <person name="Gutensohn M."/>
            <person name="Harholt J."/>
            <person name="Hattori M."/>
            <person name="Heyl A."/>
            <person name="Hirai T."/>
            <person name="Hiwatashi Y."/>
            <person name="Ishikawa M."/>
            <person name="Iwata M."/>
            <person name="Karol K.G."/>
            <person name="Koehler B."/>
            <person name="Kolukisaoglu U."/>
            <person name="Kubo M."/>
            <person name="Kurata T."/>
            <person name="Lalonde S."/>
            <person name="Li K."/>
            <person name="Li Y."/>
            <person name="Litt A."/>
            <person name="Lyons E."/>
            <person name="Manning G."/>
            <person name="Maruyama T."/>
            <person name="Michael T.P."/>
            <person name="Mikami K."/>
            <person name="Miyazaki S."/>
            <person name="Morinaga S."/>
            <person name="Murata T."/>
            <person name="Mueller-Roeber B."/>
            <person name="Nelson D.R."/>
            <person name="Obara M."/>
            <person name="Oguri Y."/>
            <person name="Olmstead R.G."/>
            <person name="Onodera N."/>
            <person name="Petersen B.L."/>
            <person name="Pils B."/>
            <person name="Prigge M."/>
            <person name="Rensing S.A."/>
            <person name="Riano-Pachon D.M."/>
            <person name="Roberts A.W."/>
            <person name="Sato Y."/>
            <person name="Scheller H.V."/>
            <person name="Schulz B."/>
            <person name="Schulz C."/>
            <person name="Shakirov E.V."/>
            <person name="Shibagaki N."/>
            <person name="Shinohara N."/>
            <person name="Shippen D.E."/>
            <person name="Soerensen I."/>
            <person name="Sotooka R."/>
            <person name="Sugimoto N."/>
            <person name="Sugita M."/>
            <person name="Sumikawa N."/>
            <person name="Tanurdzic M."/>
            <person name="Theissen G."/>
            <person name="Ulvskov P."/>
            <person name="Wakazuki S."/>
            <person name="Weng J.K."/>
            <person name="Willats W.W."/>
            <person name="Wipf D."/>
            <person name="Wolf P.G."/>
            <person name="Yang L."/>
            <person name="Zimmer A.D."/>
            <person name="Zhu Q."/>
            <person name="Mitros T."/>
            <person name="Hellsten U."/>
            <person name="Loque D."/>
            <person name="Otillar R."/>
            <person name="Salamov A."/>
            <person name="Schmutz J."/>
            <person name="Shapiro H."/>
            <person name="Lindquist E."/>
            <person name="Lucas S."/>
            <person name="Rokhsar D."/>
            <person name="Grigoriev I.V."/>
        </authorList>
    </citation>
    <scope>NUCLEOTIDE SEQUENCE [LARGE SCALE GENOMIC DNA]</scope>
</reference>
<evidence type="ECO:0000256" key="4">
    <source>
        <dbReference type="ARBA" id="ARBA00022692"/>
    </source>
</evidence>
<dbReference type="GO" id="GO:0006865">
    <property type="term" value="P:amino acid transport"/>
    <property type="evidence" value="ECO:0007669"/>
    <property type="project" value="UniProtKB-KW"/>
</dbReference>
<dbReference type="EMBL" id="GL377611">
    <property type="protein sequence ID" value="EFJ18139.1"/>
    <property type="molecule type" value="Genomic_DNA"/>
</dbReference>
<gene>
    <name evidence="10" type="ORF">SELMODRAFT_444697</name>
</gene>
<dbReference type="InterPro" id="IPR040359">
    <property type="entry name" value="GDU"/>
</dbReference>
<organism evidence="11">
    <name type="scientific">Selaginella moellendorffii</name>
    <name type="common">Spikemoss</name>
    <dbReference type="NCBI Taxonomy" id="88036"/>
    <lineage>
        <taxon>Eukaryota</taxon>
        <taxon>Viridiplantae</taxon>
        <taxon>Streptophyta</taxon>
        <taxon>Embryophyta</taxon>
        <taxon>Tracheophyta</taxon>
        <taxon>Lycopodiopsida</taxon>
        <taxon>Selaginellales</taxon>
        <taxon>Selaginellaceae</taxon>
        <taxon>Selaginella</taxon>
    </lineage>
</organism>
<dbReference type="HOGENOM" id="CLU_1226590_0_0_1"/>
<dbReference type="KEGG" id="smo:SELMODRAFT_444697"/>
<evidence type="ECO:0000256" key="3">
    <source>
        <dbReference type="ARBA" id="ARBA00022448"/>
    </source>
</evidence>
<keyword evidence="6 9" id="KW-1133">Transmembrane helix</keyword>
<dbReference type="PANTHER" id="PTHR33228">
    <property type="entry name" value="PROTEIN GLUTAMINE DUMPER 4-RELATED"/>
    <property type="match status" value="1"/>
</dbReference>
<evidence type="ECO:0000256" key="6">
    <source>
        <dbReference type="ARBA" id="ARBA00022989"/>
    </source>
</evidence>
<accession>D8SC64</accession>